<dbReference type="Proteomes" id="UP001596161">
    <property type="component" value="Unassembled WGS sequence"/>
</dbReference>
<dbReference type="InterPro" id="IPR036873">
    <property type="entry name" value="Rhodanese-like_dom_sf"/>
</dbReference>
<dbReference type="Gene3D" id="3.40.250.10">
    <property type="entry name" value="Rhodanese-like domain"/>
    <property type="match status" value="1"/>
</dbReference>
<evidence type="ECO:0000313" key="3">
    <source>
        <dbReference type="Proteomes" id="UP001596161"/>
    </source>
</evidence>
<evidence type="ECO:0000313" key="2">
    <source>
        <dbReference type="EMBL" id="MFC5269098.1"/>
    </source>
</evidence>
<keyword evidence="3" id="KW-1185">Reference proteome</keyword>
<proteinExistence type="predicted"/>
<dbReference type="SUPFAM" id="SSF52821">
    <property type="entry name" value="Rhodanese/Cell cycle control phosphatase"/>
    <property type="match status" value="1"/>
</dbReference>
<dbReference type="Pfam" id="PF00581">
    <property type="entry name" value="Rhodanese"/>
    <property type="match status" value="1"/>
</dbReference>
<name>A0ABW0E6G6_9BACT</name>
<dbReference type="RefSeq" id="WP_378015483.1">
    <property type="nucleotide sequence ID" value="NZ_JBHSKT010000001.1"/>
</dbReference>
<accession>A0ABW0E6G6</accession>
<sequence length="107" mass="12198">MLREITPADLQEKLQNGENIQLIDVRQPEEFEICKITGSVLIPLSEIPKRYAEVAKNSEAVIICHHGFRSAQAIQYLSQRFGYENLLNLKGGIHQWALQVDSEMAVY</sequence>
<dbReference type="PANTHER" id="PTHR43031">
    <property type="entry name" value="FAD-DEPENDENT OXIDOREDUCTASE"/>
    <property type="match status" value="1"/>
</dbReference>
<gene>
    <name evidence="2" type="ORF">ACFPIB_00665</name>
</gene>
<dbReference type="EMBL" id="JBHSKT010000001">
    <property type="protein sequence ID" value="MFC5269098.1"/>
    <property type="molecule type" value="Genomic_DNA"/>
</dbReference>
<dbReference type="InterPro" id="IPR050229">
    <property type="entry name" value="GlpE_sulfurtransferase"/>
</dbReference>
<dbReference type="PANTHER" id="PTHR43031:SF17">
    <property type="entry name" value="SULFURTRANSFERASE YTWF-RELATED"/>
    <property type="match status" value="1"/>
</dbReference>
<evidence type="ECO:0000259" key="1">
    <source>
        <dbReference type="PROSITE" id="PS50206"/>
    </source>
</evidence>
<dbReference type="PROSITE" id="PS50206">
    <property type="entry name" value="RHODANESE_3"/>
    <property type="match status" value="1"/>
</dbReference>
<protein>
    <submittedName>
        <fullName evidence="2">Rhodanese-like domain-containing protein</fullName>
    </submittedName>
</protein>
<reference evidence="3" key="1">
    <citation type="journal article" date="2019" name="Int. J. Syst. Evol. Microbiol.">
        <title>The Global Catalogue of Microorganisms (GCM) 10K type strain sequencing project: providing services to taxonomists for standard genome sequencing and annotation.</title>
        <authorList>
            <consortium name="The Broad Institute Genomics Platform"/>
            <consortium name="The Broad Institute Genome Sequencing Center for Infectious Disease"/>
            <person name="Wu L."/>
            <person name="Ma J."/>
        </authorList>
    </citation>
    <scope>NUCLEOTIDE SEQUENCE [LARGE SCALE GENOMIC DNA]</scope>
    <source>
        <strain evidence="3">KACC 12602</strain>
    </source>
</reference>
<dbReference type="SMART" id="SM00450">
    <property type="entry name" value="RHOD"/>
    <property type="match status" value="1"/>
</dbReference>
<organism evidence="2 3">
    <name type="scientific">Adhaeribacter terreus</name>
    <dbReference type="NCBI Taxonomy" id="529703"/>
    <lineage>
        <taxon>Bacteria</taxon>
        <taxon>Pseudomonadati</taxon>
        <taxon>Bacteroidota</taxon>
        <taxon>Cytophagia</taxon>
        <taxon>Cytophagales</taxon>
        <taxon>Hymenobacteraceae</taxon>
        <taxon>Adhaeribacter</taxon>
    </lineage>
</organism>
<dbReference type="InterPro" id="IPR001763">
    <property type="entry name" value="Rhodanese-like_dom"/>
</dbReference>
<feature type="domain" description="Rhodanese" evidence="1">
    <location>
        <begin position="16"/>
        <end position="105"/>
    </location>
</feature>
<comment type="caution">
    <text evidence="2">The sequence shown here is derived from an EMBL/GenBank/DDBJ whole genome shotgun (WGS) entry which is preliminary data.</text>
</comment>